<evidence type="ECO:0000259" key="4">
    <source>
        <dbReference type="Pfam" id="PF00251"/>
    </source>
</evidence>
<dbReference type="Proteomes" id="UP000720189">
    <property type="component" value="Unassembled WGS sequence"/>
</dbReference>
<dbReference type="AlphaFoldDB" id="A0A9P9GZ63"/>
<dbReference type="GO" id="GO:0005987">
    <property type="term" value="P:sucrose catabolic process"/>
    <property type="evidence" value="ECO:0007669"/>
    <property type="project" value="TreeGrafter"/>
</dbReference>
<evidence type="ECO:0000256" key="2">
    <source>
        <dbReference type="ARBA" id="ARBA00022801"/>
    </source>
</evidence>
<gene>
    <name evidence="5" type="ORF">BKA55DRAFT_571620</name>
</gene>
<dbReference type="EMBL" id="JAGMUX010000010">
    <property type="protein sequence ID" value="KAH7247370.1"/>
    <property type="molecule type" value="Genomic_DNA"/>
</dbReference>
<dbReference type="PANTHER" id="PTHR42800">
    <property type="entry name" value="EXOINULINASE INUD (AFU_ORTHOLOGUE AFUA_5G00480)"/>
    <property type="match status" value="1"/>
</dbReference>
<evidence type="ECO:0000313" key="5">
    <source>
        <dbReference type="EMBL" id="KAH7247370.1"/>
    </source>
</evidence>
<sequence length="147" mass="16570">MLRFLTLFPETLTLRFFSLLTFALYASTIPLAASQTRPSYHITPEKKWMNDPQRPFFLGDEWHLYYLYNSNWDASNPGAGGTEWYHITSTDMVSWTRRGVAIEKYKPNPPSGKILGDIETGSAVVDTENTAGFGKNTVVARAAVRSD</sequence>
<feature type="domain" description="Glycosyl hydrolase family 32 N-terminal" evidence="4">
    <location>
        <begin position="41"/>
        <end position="129"/>
    </location>
</feature>
<evidence type="ECO:0000256" key="3">
    <source>
        <dbReference type="ARBA" id="ARBA00023295"/>
    </source>
</evidence>
<keyword evidence="2 5" id="KW-0378">Hydrolase</keyword>
<dbReference type="OrthoDB" id="4573042at2759"/>
<comment type="similarity">
    <text evidence="1">Belongs to the glycosyl hydrolase 32 family.</text>
</comment>
<dbReference type="GeneID" id="70223041"/>
<accession>A0A9P9GZ63</accession>
<evidence type="ECO:0000256" key="1">
    <source>
        <dbReference type="ARBA" id="ARBA00009902"/>
    </source>
</evidence>
<comment type="caution">
    <text evidence="5">The sequence shown here is derived from an EMBL/GenBank/DDBJ whole genome shotgun (WGS) entry which is preliminary data.</text>
</comment>
<name>A0A9P9GZ63_FUSRE</name>
<dbReference type="GO" id="GO:0004575">
    <property type="term" value="F:sucrose alpha-glucosidase activity"/>
    <property type="evidence" value="ECO:0007669"/>
    <property type="project" value="TreeGrafter"/>
</dbReference>
<keyword evidence="6" id="KW-1185">Reference proteome</keyword>
<dbReference type="InterPro" id="IPR023296">
    <property type="entry name" value="Glyco_hydro_beta-prop_sf"/>
</dbReference>
<evidence type="ECO:0000313" key="6">
    <source>
        <dbReference type="Proteomes" id="UP000720189"/>
    </source>
</evidence>
<dbReference type="SUPFAM" id="SSF75005">
    <property type="entry name" value="Arabinanase/levansucrase/invertase"/>
    <property type="match status" value="1"/>
</dbReference>
<keyword evidence="3" id="KW-0326">Glycosidase</keyword>
<reference evidence="5" key="1">
    <citation type="journal article" date="2021" name="Nat. Commun.">
        <title>Genetic determinants of endophytism in the Arabidopsis root mycobiome.</title>
        <authorList>
            <person name="Mesny F."/>
            <person name="Miyauchi S."/>
            <person name="Thiergart T."/>
            <person name="Pickel B."/>
            <person name="Atanasova L."/>
            <person name="Karlsson M."/>
            <person name="Huettel B."/>
            <person name="Barry K.W."/>
            <person name="Haridas S."/>
            <person name="Chen C."/>
            <person name="Bauer D."/>
            <person name="Andreopoulos W."/>
            <person name="Pangilinan J."/>
            <person name="LaButti K."/>
            <person name="Riley R."/>
            <person name="Lipzen A."/>
            <person name="Clum A."/>
            <person name="Drula E."/>
            <person name="Henrissat B."/>
            <person name="Kohler A."/>
            <person name="Grigoriev I.V."/>
            <person name="Martin F.M."/>
            <person name="Hacquard S."/>
        </authorList>
    </citation>
    <scope>NUCLEOTIDE SEQUENCE</scope>
    <source>
        <strain evidence="5">MPI-CAGE-AT-0023</strain>
    </source>
</reference>
<dbReference type="Pfam" id="PF00251">
    <property type="entry name" value="Glyco_hydro_32N"/>
    <property type="match status" value="1"/>
</dbReference>
<dbReference type="RefSeq" id="XP_046047953.1">
    <property type="nucleotide sequence ID" value="XM_046193087.1"/>
</dbReference>
<dbReference type="Gene3D" id="2.115.10.20">
    <property type="entry name" value="Glycosyl hydrolase domain, family 43"/>
    <property type="match status" value="1"/>
</dbReference>
<protein>
    <submittedName>
        <fullName evidence="5">Glycosyl hydrolase</fullName>
    </submittedName>
</protein>
<dbReference type="InterPro" id="IPR013148">
    <property type="entry name" value="Glyco_hydro_32_N"/>
</dbReference>
<dbReference type="GO" id="GO:0005737">
    <property type="term" value="C:cytoplasm"/>
    <property type="evidence" value="ECO:0007669"/>
    <property type="project" value="TreeGrafter"/>
</dbReference>
<organism evidence="5 6">
    <name type="scientific">Fusarium redolens</name>
    <dbReference type="NCBI Taxonomy" id="48865"/>
    <lineage>
        <taxon>Eukaryota</taxon>
        <taxon>Fungi</taxon>
        <taxon>Dikarya</taxon>
        <taxon>Ascomycota</taxon>
        <taxon>Pezizomycotina</taxon>
        <taxon>Sordariomycetes</taxon>
        <taxon>Hypocreomycetidae</taxon>
        <taxon>Hypocreales</taxon>
        <taxon>Nectriaceae</taxon>
        <taxon>Fusarium</taxon>
        <taxon>Fusarium redolens species complex</taxon>
    </lineage>
</organism>
<proteinExistence type="inferred from homology"/>
<dbReference type="PANTHER" id="PTHR42800:SF1">
    <property type="entry name" value="EXOINULINASE INUD (AFU_ORTHOLOGUE AFUA_5G00480)"/>
    <property type="match status" value="1"/>
</dbReference>